<dbReference type="AlphaFoldDB" id="R0EWH5"/>
<proteinExistence type="predicted"/>
<protein>
    <recommendedName>
        <fullName evidence="7">BHLH domain-containing protein</fullName>
    </recommendedName>
</protein>
<evidence type="ECO:0000313" key="8">
    <source>
        <dbReference type="EMBL" id="EOA13216.1"/>
    </source>
</evidence>
<keyword evidence="4" id="KW-0804">Transcription</keyword>
<dbReference type="EMBL" id="KB870812">
    <property type="protein sequence ID" value="EOA13216.1"/>
    <property type="molecule type" value="Genomic_DNA"/>
</dbReference>
<name>R0EWH5_9BRAS</name>
<feature type="compositionally biased region" description="Basic residues" evidence="6">
    <location>
        <begin position="421"/>
        <end position="430"/>
    </location>
</feature>
<keyword evidence="5" id="KW-0539">Nucleus</keyword>
<dbReference type="Gene3D" id="4.10.280.10">
    <property type="entry name" value="Helix-loop-helix DNA-binding domain"/>
    <property type="match status" value="1"/>
</dbReference>
<evidence type="ECO:0000259" key="7">
    <source>
        <dbReference type="PROSITE" id="PS50888"/>
    </source>
</evidence>
<evidence type="ECO:0000256" key="6">
    <source>
        <dbReference type="SAM" id="MobiDB-lite"/>
    </source>
</evidence>
<accession>R0EWH5</accession>
<keyword evidence="3" id="KW-0238">DNA-binding</keyword>
<feature type="compositionally biased region" description="Pro residues" evidence="6">
    <location>
        <begin position="132"/>
        <end position="141"/>
    </location>
</feature>
<keyword evidence="2" id="KW-0805">Transcription regulation</keyword>
<feature type="region of interest" description="Disordered" evidence="6">
    <location>
        <begin position="124"/>
        <end position="147"/>
    </location>
</feature>
<dbReference type="Pfam" id="PF00010">
    <property type="entry name" value="HLH"/>
    <property type="match status" value="1"/>
</dbReference>
<feature type="compositionally biased region" description="Basic and acidic residues" evidence="6">
    <location>
        <begin position="256"/>
        <end position="281"/>
    </location>
</feature>
<sequence length="513" mass="56417">MENELFMNTEFPPPPPEFEPPSSSSAMMLNWALMDPTNPQQDPSFLWEKSTEQQQSIFDSALSSLVSSPTPSNSNFSGGCGGGVGGGGDGFIIRELIGKLGNIGNNHNISGEIYGTTTPMSRSASCYATPMSSPPPPPPPSASSNSQIMMNRTTPLTEFSADPGFAERAARFSCFGSRSFNGRTNSHLPINNNVVNNSGKLTRVSSTPALNGLVSPELAPMIPGGEFSRKRKSLPKGKPKENPISTASPSPSFSKTAEKKEDWSGKGSKSLEEKVGKRRRDEEEDNVDEEGGEGNKNNNTKPPEPPKDYIHVRARRGQATDSHSLAERVRREKIGERMKLLQDLVPGCNKVTGKALMLDEIINYVQSLQRQVEFLSMKLSSVNDTRLEFNVDALVSKDVVMIPSSNNNNRLHEEGLQSKSSSHHHHHHHQQQQLNNIYNNNSQLHPNNMMLQSPMNSLETSSLARSFTHLPTLTQFTDSISQYQMFSEEDLQSIVGMGVAQPNNESQHMKLEI</sequence>
<feature type="compositionally biased region" description="Polar residues" evidence="6">
    <location>
        <begin position="243"/>
        <end position="255"/>
    </location>
</feature>
<dbReference type="PANTHER" id="PTHR12565:SF325">
    <property type="entry name" value="TRANSCRIPTION FACTOR BHLH78"/>
    <property type="match status" value="1"/>
</dbReference>
<feature type="region of interest" description="Disordered" evidence="6">
    <location>
        <begin position="1"/>
        <end position="52"/>
    </location>
</feature>
<evidence type="ECO:0000256" key="2">
    <source>
        <dbReference type="ARBA" id="ARBA00023015"/>
    </source>
</evidence>
<dbReference type="eggNOG" id="ENOG502QRSF">
    <property type="taxonomic scope" value="Eukaryota"/>
</dbReference>
<dbReference type="GO" id="GO:0046983">
    <property type="term" value="F:protein dimerization activity"/>
    <property type="evidence" value="ECO:0007669"/>
    <property type="project" value="InterPro"/>
</dbReference>
<dbReference type="InterPro" id="IPR024097">
    <property type="entry name" value="bHLH_ZIP_TF"/>
</dbReference>
<dbReference type="PANTHER" id="PTHR12565">
    <property type="entry name" value="STEROL REGULATORY ELEMENT-BINDING PROTEIN"/>
    <property type="match status" value="1"/>
</dbReference>
<keyword evidence="9" id="KW-1185">Reference proteome</keyword>
<dbReference type="SMART" id="SM00353">
    <property type="entry name" value="HLH"/>
    <property type="match status" value="1"/>
</dbReference>
<dbReference type="Proteomes" id="UP000029121">
    <property type="component" value="Unassembled WGS sequence"/>
</dbReference>
<dbReference type="FunFam" id="4.10.280.10:FF:000002">
    <property type="entry name" value="Basic helix-loop-helix transcription factor"/>
    <property type="match status" value="1"/>
</dbReference>
<feature type="region of interest" description="Disordered" evidence="6">
    <location>
        <begin position="210"/>
        <end position="308"/>
    </location>
</feature>
<dbReference type="OrthoDB" id="1095591at2759"/>
<comment type="subcellular location">
    <subcellularLocation>
        <location evidence="1">Nucleus</location>
    </subcellularLocation>
</comment>
<dbReference type="GO" id="GO:0003677">
    <property type="term" value="F:DNA binding"/>
    <property type="evidence" value="ECO:0007669"/>
    <property type="project" value="UniProtKB-KW"/>
</dbReference>
<evidence type="ECO:0000256" key="1">
    <source>
        <dbReference type="ARBA" id="ARBA00004123"/>
    </source>
</evidence>
<dbReference type="InterPro" id="IPR011598">
    <property type="entry name" value="bHLH_dom"/>
</dbReference>
<evidence type="ECO:0000256" key="4">
    <source>
        <dbReference type="ARBA" id="ARBA00023163"/>
    </source>
</evidence>
<dbReference type="SUPFAM" id="SSF47459">
    <property type="entry name" value="HLH, helix-loop-helix DNA-binding domain"/>
    <property type="match status" value="1"/>
</dbReference>
<evidence type="ECO:0000256" key="3">
    <source>
        <dbReference type="ARBA" id="ARBA00023125"/>
    </source>
</evidence>
<reference evidence="9" key="1">
    <citation type="journal article" date="2013" name="Nat. Genet.">
        <title>The Capsella rubella genome and the genomic consequences of rapid mating system evolution.</title>
        <authorList>
            <person name="Slotte T."/>
            <person name="Hazzouri K.M."/>
            <person name="Agren J.A."/>
            <person name="Koenig D."/>
            <person name="Maumus F."/>
            <person name="Guo Y.L."/>
            <person name="Steige K."/>
            <person name="Platts A.E."/>
            <person name="Escobar J.S."/>
            <person name="Newman L.K."/>
            <person name="Wang W."/>
            <person name="Mandakova T."/>
            <person name="Vello E."/>
            <person name="Smith L.M."/>
            <person name="Henz S.R."/>
            <person name="Steffen J."/>
            <person name="Takuno S."/>
            <person name="Brandvain Y."/>
            <person name="Coop G."/>
            <person name="Andolfatto P."/>
            <person name="Hu T.T."/>
            <person name="Blanchette M."/>
            <person name="Clark R.M."/>
            <person name="Quesneville H."/>
            <person name="Nordborg M."/>
            <person name="Gaut B.S."/>
            <person name="Lysak M.A."/>
            <person name="Jenkins J."/>
            <person name="Grimwood J."/>
            <person name="Chapman J."/>
            <person name="Prochnik S."/>
            <person name="Shu S."/>
            <person name="Rokhsar D."/>
            <person name="Schmutz J."/>
            <person name="Weigel D."/>
            <person name="Wright S.I."/>
        </authorList>
    </citation>
    <scope>NUCLEOTIDE SEQUENCE [LARGE SCALE GENOMIC DNA]</scope>
    <source>
        <strain evidence="9">cv. Monte Gargano</strain>
    </source>
</reference>
<dbReference type="GO" id="GO:0005634">
    <property type="term" value="C:nucleus"/>
    <property type="evidence" value="ECO:0007669"/>
    <property type="project" value="UniProtKB-SubCell"/>
</dbReference>
<dbReference type="STRING" id="81985.R0EWH5"/>
<evidence type="ECO:0000256" key="5">
    <source>
        <dbReference type="ARBA" id="ARBA00023242"/>
    </source>
</evidence>
<feature type="domain" description="BHLH" evidence="7">
    <location>
        <begin position="318"/>
        <end position="368"/>
    </location>
</feature>
<feature type="compositionally biased region" description="Acidic residues" evidence="6">
    <location>
        <begin position="282"/>
        <end position="292"/>
    </location>
</feature>
<dbReference type="PROSITE" id="PS50888">
    <property type="entry name" value="BHLH"/>
    <property type="match status" value="1"/>
</dbReference>
<organism evidence="8 9">
    <name type="scientific">Capsella rubella</name>
    <dbReference type="NCBI Taxonomy" id="81985"/>
    <lineage>
        <taxon>Eukaryota</taxon>
        <taxon>Viridiplantae</taxon>
        <taxon>Streptophyta</taxon>
        <taxon>Embryophyta</taxon>
        <taxon>Tracheophyta</taxon>
        <taxon>Spermatophyta</taxon>
        <taxon>Magnoliopsida</taxon>
        <taxon>eudicotyledons</taxon>
        <taxon>Gunneridae</taxon>
        <taxon>Pentapetalae</taxon>
        <taxon>rosids</taxon>
        <taxon>malvids</taxon>
        <taxon>Brassicales</taxon>
        <taxon>Brassicaceae</taxon>
        <taxon>Camelineae</taxon>
        <taxon>Capsella</taxon>
    </lineage>
</organism>
<dbReference type="KEGG" id="crb:17876267"/>
<dbReference type="GO" id="GO:0003700">
    <property type="term" value="F:DNA-binding transcription factor activity"/>
    <property type="evidence" value="ECO:0007669"/>
    <property type="project" value="TreeGrafter"/>
</dbReference>
<feature type="region of interest" description="Disordered" evidence="6">
    <location>
        <begin position="404"/>
        <end position="433"/>
    </location>
</feature>
<dbReference type="CDD" id="cd18919">
    <property type="entry name" value="bHLH_AtBPE_like"/>
    <property type="match status" value="1"/>
</dbReference>
<gene>
    <name evidence="8" type="ORF">CARUB_v10026241mg</name>
</gene>
<dbReference type="InterPro" id="IPR036638">
    <property type="entry name" value="HLH_DNA-bd_sf"/>
</dbReference>
<evidence type="ECO:0000313" key="9">
    <source>
        <dbReference type="Proteomes" id="UP000029121"/>
    </source>
</evidence>